<keyword evidence="4" id="KW-0456">Lyase</keyword>
<evidence type="ECO:0000259" key="5">
    <source>
        <dbReference type="PROSITE" id="PS51891"/>
    </source>
</evidence>
<dbReference type="OrthoDB" id="9970124at2759"/>
<dbReference type="SUPFAM" id="SSF51316">
    <property type="entry name" value="Mss4-like"/>
    <property type="match status" value="1"/>
</dbReference>
<dbReference type="InterPro" id="IPR011057">
    <property type="entry name" value="Mss4-like_sf"/>
</dbReference>
<feature type="domain" description="CENP-V/GFA" evidence="5">
    <location>
        <begin position="16"/>
        <end position="136"/>
    </location>
</feature>
<evidence type="ECO:0000313" key="7">
    <source>
        <dbReference type="Proteomes" id="UP000807342"/>
    </source>
</evidence>
<dbReference type="InterPro" id="IPR006913">
    <property type="entry name" value="CENP-V/GFA"/>
</dbReference>
<evidence type="ECO:0000256" key="4">
    <source>
        <dbReference type="ARBA" id="ARBA00023239"/>
    </source>
</evidence>
<protein>
    <recommendedName>
        <fullName evidence="5">CENP-V/GFA domain-containing protein</fullName>
    </recommendedName>
</protein>
<evidence type="ECO:0000313" key="6">
    <source>
        <dbReference type="EMBL" id="KAF9441532.1"/>
    </source>
</evidence>
<keyword evidence="2" id="KW-0479">Metal-binding</keyword>
<dbReference type="GO" id="GO:0046872">
    <property type="term" value="F:metal ion binding"/>
    <property type="evidence" value="ECO:0007669"/>
    <property type="project" value="UniProtKB-KW"/>
</dbReference>
<dbReference type="PROSITE" id="PS51891">
    <property type="entry name" value="CENP_V_GFA"/>
    <property type="match status" value="1"/>
</dbReference>
<dbReference type="AlphaFoldDB" id="A0A9P6BW58"/>
<keyword evidence="3" id="KW-0862">Zinc</keyword>
<dbReference type="Proteomes" id="UP000807342">
    <property type="component" value="Unassembled WGS sequence"/>
</dbReference>
<dbReference type="EMBL" id="MU151874">
    <property type="protein sequence ID" value="KAF9441532.1"/>
    <property type="molecule type" value="Genomic_DNA"/>
</dbReference>
<sequence>MADNPTNPKPSQAASFHASCFCGKASFEVEGKPLFSLYCHCTRCQRIHGSPFVHILHYNSKALTWNHTDPNALLAKSHPHTEWKEWRCKSCLGIVGNESPAGDRWSLKGALFRRDAVSGVIENWHFIRPTGHIFYDTRMLDVNDDLPKWESMEGTSKRLDTDTRA</sequence>
<organism evidence="6 7">
    <name type="scientific">Macrolepiota fuliginosa MF-IS2</name>
    <dbReference type="NCBI Taxonomy" id="1400762"/>
    <lineage>
        <taxon>Eukaryota</taxon>
        <taxon>Fungi</taxon>
        <taxon>Dikarya</taxon>
        <taxon>Basidiomycota</taxon>
        <taxon>Agaricomycotina</taxon>
        <taxon>Agaricomycetes</taxon>
        <taxon>Agaricomycetidae</taxon>
        <taxon>Agaricales</taxon>
        <taxon>Agaricineae</taxon>
        <taxon>Agaricaceae</taxon>
        <taxon>Macrolepiota</taxon>
    </lineage>
</organism>
<dbReference type="Pfam" id="PF04828">
    <property type="entry name" value="GFA"/>
    <property type="match status" value="1"/>
</dbReference>
<keyword evidence="7" id="KW-1185">Reference proteome</keyword>
<reference evidence="6" key="1">
    <citation type="submission" date="2020-11" db="EMBL/GenBank/DDBJ databases">
        <authorList>
            <consortium name="DOE Joint Genome Institute"/>
            <person name="Ahrendt S."/>
            <person name="Riley R."/>
            <person name="Andreopoulos W."/>
            <person name="Labutti K."/>
            <person name="Pangilinan J."/>
            <person name="Ruiz-Duenas F.J."/>
            <person name="Barrasa J.M."/>
            <person name="Sanchez-Garcia M."/>
            <person name="Camarero S."/>
            <person name="Miyauchi S."/>
            <person name="Serrano A."/>
            <person name="Linde D."/>
            <person name="Babiker R."/>
            <person name="Drula E."/>
            <person name="Ayuso-Fernandez I."/>
            <person name="Pacheco R."/>
            <person name="Padilla G."/>
            <person name="Ferreira P."/>
            <person name="Barriuso J."/>
            <person name="Kellner H."/>
            <person name="Castanera R."/>
            <person name="Alfaro M."/>
            <person name="Ramirez L."/>
            <person name="Pisabarro A.G."/>
            <person name="Kuo A."/>
            <person name="Tritt A."/>
            <person name="Lipzen A."/>
            <person name="He G."/>
            <person name="Yan M."/>
            <person name="Ng V."/>
            <person name="Cullen D."/>
            <person name="Martin F."/>
            <person name="Rosso M.-N."/>
            <person name="Henrissat B."/>
            <person name="Hibbett D."/>
            <person name="Martinez A.T."/>
            <person name="Grigoriev I.V."/>
        </authorList>
    </citation>
    <scope>NUCLEOTIDE SEQUENCE</scope>
    <source>
        <strain evidence="6">MF-IS2</strain>
    </source>
</reference>
<evidence type="ECO:0000256" key="2">
    <source>
        <dbReference type="ARBA" id="ARBA00022723"/>
    </source>
</evidence>
<dbReference type="GO" id="GO:0016846">
    <property type="term" value="F:carbon-sulfur lyase activity"/>
    <property type="evidence" value="ECO:0007669"/>
    <property type="project" value="InterPro"/>
</dbReference>
<dbReference type="PANTHER" id="PTHR33337">
    <property type="entry name" value="GFA DOMAIN-CONTAINING PROTEIN"/>
    <property type="match status" value="1"/>
</dbReference>
<name>A0A9P6BW58_9AGAR</name>
<comment type="caution">
    <text evidence="6">The sequence shown here is derived from an EMBL/GenBank/DDBJ whole genome shotgun (WGS) entry which is preliminary data.</text>
</comment>
<evidence type="ECO:0000256" key="1">
    <source>
        <dbReference type="ARBA" id="ARBA00005495"/>
    </source>
</evidence>
<gene>
    <name evidence="6" type="ORF">P691DRAFT_739662</name>
</gene>
<comment type="similarity">
    <text evidence="1">Belongs to the Gfa family.</text>
</comment>
<dbReference type="Gene3D" id="3.90.1590.10">
    <property type="entry name" value="glutathione-dependent formaldehyde- activating enzyme (gfa)"/>
    <property type="match status" value="1"/>
</dbReference>
<dbReference type="PANTHER" id="PTHR33337:SF40">
    <property type="entry name" value="CENP-V_GFA DOMAIN-CONTAINING PROTEIN-RELATED"/>
    <property type="match status" value="1"/>
</dbReference>
<accession>A0A9P6BW58</accession>
<evidence type="ECO:0000256" key="3">
    <source>
        <dbReference type="ARBA" id="ARBA00022833"/>
    </source>
</evidence>
<proteinExistence type="inferred from homology"/>